<evidence type="ECO:0000256" key="2">
    <source>
        <dbReference type="RuleBase" id="RU003457"/>
    </source>
</evidence>
<dbReference type="InterPro" id="IPR008778">
    <property type="entry name" value="Pirin_C_dom"/>
</dbReference>
<dbReference type="AlphaFoldDB" id="A0A4V2G6E9"/>
<keyword evidence="6" id="KW-1185">Reference proteome</keyword>
<feature type="domain" description="Pirin C-terminal" evidence="4">
    <location>
        <begin position="211"/>
        <end position="311"/>
    </location>
</feature>
<evidence type="ECO:0008006" key="7">
    <source>
        <dbReference type="Google" id="ProtNLM"/>
    </source>
</evidence>
<dbReference type="PANTHER" id="PTHR13903:SF8">
    <property type="entry name" value="PIRIN"/>
    <property type="match status" value="1"/>
</dbReference>
<dbReference type="InterPro" id="IPR003829">
    <property type="entry name" value="Pirin_N_dom"/>
</dbReference>
<evidence type="ECO:0000259" key="4">
    <source>
        <dbReference type="Pfam" id="PF05726"/>
    </source>
</evidence>
<dbReference type="InterPro" id="IPR011051">
    <property type="entry name" value="RmlC_Cupin_sf"/>
</dbReference>
<reference evidence="5 6" key="1">
    <citation type="submission" date="2019-02" db="EMBL/GenBank/DDBJ databases">
        <title>Sequencing the genomes of 1000 actinobacteria strains.</title>
        <authorList>
            <person name="Klenk H.-P."/>
        </authorList>
    </citation>
    <scope>NUCLEOTIDE SEQUENCE [LARGE SCALE GENOMIC DNA]</scope>
    <source>
        <strain evidence="5 6">DSM 45162</strain>
    </source>
</reference>
<dbReference type="SUPFAM" id="SSF51182">
    <property type="entry name" value="RmlC-like cupins"/>
    <property type="match status" value="1"/>
</dbReference>
<comment type="caution">
    <text evidence="5">The sequence shown here is derived from an EMBL/GenBank/DDBJ whole genome shotgun (WGS) entry which is preliminary data.</text>
</comment>
<evidence type="ECO:0000259" key="3">
    <source>
        <dbReference type="Pfam" id="PF02678"/>
    </source>
</evidence>
<name>A0A4V2G6E9_9ACTN</name>
<protein>
    <recommendedName>
        <fullName evidence="7">Pirin</fullName>
    </recommendedName>
</protein>
<dbReference type="EMBL" id="SHKY01000001">
    <property type="protein sequence ID" value="RZU48436.1"/>
    <property type="molecule type" value="Genomic_DNA"/>
</dbReference>
<gene>
    <name evidence="5" type="ORF">EV385_0150</name>
</gene>
<dbReference type="Gene3D" id="2.60.120.10">
    <property type="entry name" value="Jelly Rolls"/>
    <property type="match status" value="1"/>
</dbReference>
<evidence type="ECO:0000313" key="6">
    <source>
        <dbReference type="Proteomes" id="UP000292564"/>
    </source>
</evidence>
<dbReference type="InterPro" id="IPR014710">
    <property type="entry name" value="RmlC-like_jellyroll"/>
</dbReference>
<feature type="domain" description="Pirin N-terminal" evidence="3">
    <location>
        <begin position="57"/>
        <end position="158"/>
    </location>
</feature>
<dbReference type="CDD" id="cd02247">
    <property type="entry name" value="cupin_pirin_C"/>
    <property type="match status" value="1"/>
</dbReference>
<dbReference type="InterPro" id="IPR012093">
    <property type="entry name" value="Pirin"/>
</dbReference>
<comment type="similarity">
    <text evidence="1 2">Belongs to the pirin family.</text>
</comment>
<dbReference type="Pfam" id="PF02678">
    <property type="entry name" value="Pirin"/>
    <property type="match status" value="1"/>
</dbReference>
<evidence type="ECO:0000256" key="1">
    <source>
        <dbReference type="ARBA" id="ARBA00008416"/>
    </source>
</evidence>
<dbReference type="PANTHER" id="PTHR13903">
    <property type="entry name" value="PIRIN-RELATED"/>
    <property type="match status" value="1"/>
</dbReference>
<proteinExistence type="inferred from homology"/>
<organism evidence="5 6">
    <name type="scientific">Krasilnikovia cinnamomea</name>
    <dbReference type="NCBI Taxonomy" id="349313"/>
    <lineage>
        <taxon>Bacteria</taxon>
        <taxon>Bacillati</taxon>
        <taxon>Actinomycetota</taxon>
        <taxon>Actinomycetes</taxon>
        <taxon>Micromonosporales</taxon>
        <taxon>Micromonosporaceae</taxon>
        <taxon>Krasilnikovia</taxon>
    </lineage>
</organism>
<dbReference type="CDD" id="cd02909">
    <property type="entry name" value="cupin_pirin_N"/>
    <property type="match status" value="1"/>
</dbReference>
<accession>A0A4V2G6E9</accession>
<dbReference type="Proteomes" id="UP000292564">
    <property type="component" value="Unassembled WGS sequence"/>
</dbReference>
<sequence length="340" mass="35997">MGADQRLEDGRGRVRVWNGPGLGRYRGAVSARDPDPGAVELLAGMPVALGGPRAMAVTRTLPNRDRRMVGAWCFIDAYGPDDLDAGAPGMRVAPHPHIGLQTVSWLVAGEILHRDSLGNVQEIRPGQLNLMTAGRGIAHSEQTPARHSGVLHGVQLWVALPDRDRTMAPGFAHHADLPVVADGGLRAVVLMGELAGAASPAACHTPLVGAELTLAAGSAARLPLRPDFEYAVLSLDGAATVAGTALQPGPLLYLGTGRSEVRLTGGDGSARLVLLGGEPFDESLVMWWNFVARDHEEIVEARQRWVDGGFGVVHGYDGDPLPAPPMPITRLLPRARARYS</sequence>
<dbReference type="Pfam" id="PF05726">
    <property type="entry name" value="Pirin_C"/>
    <property type="match status" value="1"/>
</dbReference>
<evidence type="ECO:0000313" key="5">
    <source>
        <dbReference type="EMBL" id="RZU48436.1"/>
    </source>
</evidence>